<proteinExistence type="inferred from homology"/>
<evidence type="ECO:0000256" key="3">
    <source>
        <dbReference type="ARBA" id="ARBA00023274"/>
    </source>
</evidence>
<dbReference type="AlphaFoldDB" id="A0A485PW11"/>
<accession>A0A485PW11</accession>
<evidence type="ECO:0000256" key="1">
    <source>
        <dbReference type="ARBA" id="ARBA00010808"/>
    </source>
</evidence>
<evidence type="ECO:0000313" key="5">
    <source>
        <dbReference type="Proteomes" id="UP000386466"/>
    </source>
</evidence>
<evidence type="ECO:0000256" key="2">
    <source>
        <dbReference type="ARBA" id="ARBA00022980"/>
    </source>
</evidence>
<dbReference type="SUPFAM" id="SSF54575">
    <property type="entry name" value="Ribosomal protein L31e"/>
    <property type="match status" value="1"/>
</dbReference>
<dbReference type="EMBL" id="CAAGRJ010039218">
    <property type="protein sequence ID" value="VFV46712.1"/>
    <property type="molecule type" value="Genomic_DNA"/>
</dbReference>
<evidence type="ECO:0000313" key="4">
    <source>
        <dbReference type="EMBL" id="VFV46712.1"/>
    </source>
</evidence>
<sequence>MASSRKSSEKKGCSAIHEVLTRENTINIHNRIHRVGFKKHAPWALRGNLP</sequence>
<organism evidence="4 5">
    <name type="scientific">Lynx pardinus</name>
    <name type="common">Iberian lynx</name>
    <name type="synonym">Felis pardina</name>
    <dbReference type="NCBI Taxonomy" id="191816"/>
    <lineage>
        <taxon>Eukaryota</taxon>
        <taxon>Metazoa</taxon>
        <taxon>Chordata</taxon>
        <taxon>Craniata</taxon>
        <taxon>Vertebrata</taxon>
        <taxon>Euteleostomi</taxon>
        <taxon>Mammalia</taxon>
        <taxon>Eutheria</taxon>
        <taxon>Laurasiatheria</taxon>
        <taxon>Carnivora</taxon>
        <taxon>Feliformia</taxon>
        <taxon>Felidae</taxon>
        <taxon>Felinae</taxon>
        <taxon>Lynx</taxon>
    </lineage>
</organism>
<keyword evidence="2 4" id="KW-0689">Ribosomal protein</keyword>
<dbReference type="InterPro" id="IPR023621">
    <property type="entry name" value="Ribosomal_eL31_dom_sf"/>
</dbReference>
<dbReference type="GO" id="GO:1990904">
    <property type="term" value="C:ribonucleoprotein complex"/>
    <property type="evidence" value="ECO:0007669"/>
    <property type="project" value="UniProtKB-KW"/>
</dbReference>
<dbReference type="Proteomes" id="UP000386466">
    <property type="component" value="Unassembled WGS sequence"/>
</dbReference>
<dbReference type="Pfam" id="PF01198">
    <property type="entry name" value="Ribosomal_L31e"/>
    <property type="match status" value="1"/>
</dbReference>
<dbReference type="GO" id="GO:0003735">
    <property type="term" value="F:structural constituent of ribosome"/>
    <property type="evidence" value="ECO:0007669"/>
    <property type="project" value="InterPro"/>
</dbReference>
<dbReference type="GO" id="GO:0005840">
    <property type="term" value="C:ribosome"/>
    <property type="evidence" value="ECO:0007669"/>
    <property type="project" value="UniProtKB-KW"/>
</dbReference>
<keyword evidence="5" id="KW-1185">Reference proteome</keyword>
<dbReference type="Gene3D" id="3.10.440.10">
    <property type="match status" value="1"/>
</dbReference>
<keyword evidence="3" id="KW-0687">Ribonucleoprotein</keyword>
<dbReference type="InterPro" id="IPR000054">
    <property type="entry name" value="Ribosomal_eL31"/>
</dbReference>
<dbReference type="GO" id="GO:0006412">
    <property type="term" value="P:translation"/>
    <property type="evidence" value="ECO:0007669"/>
    <property type="project" value="InterPro"/>
</dbReference>
<protein>
    <submittedName>
        <fullName evidence="4">Ribosomal protein l31-like</fullName>
    </submittedName>
</protein>
<gene>
    <name evidence="4" type="ORF">LYPA_23C007908</name>
</gene>
<reference evidence="4 5" key="1">
    <citation type="submission" date="2019-01" db="EMBL/GenBank/DDBJ databases">
        <authorList>
            <person name="Alioto T."/>
            <person name="Alioto T."/>
        </authorList>
    </citation>
    <scope>NUCLEOTIDE SEQUENCE [LARGE SCALE GENOMIC DNA]</scope>
</reference>
<name>A0A485PW11_LYNPA</name>
<comment type="similarity">
    <text evidence="1">Belongs to the eukaryotic ribosomal protein eL31 family.</text>
</comment>